<evidence type="ECO:0000313" key="3">
    <source>
        <dbReference type="Proteomes" id="UP000056453"/>
    </source>
</evidence>
<evidence type="ECO:0008006" key="4">
    <source>
        <dbReference type="Google" id="ProtNLM"/>
    </source>
</evidence>
<sequence>MDTKQELNARLHTLAALQAKLPTMPVTNEERELLEDMLATQQERETHHWRRARAEQAISLLFPTWRGGRIEKPKHPMWHEKSWWWNGASIESFEERGDGDIEVELSSYVGCGETDTIDGFILKKEWLEADDMPAVLQAFMGGEATRKEAKQAAQEMARAQADVAAAQARLARLQGEA</sequence>
<reference evidence="2 3" key="1">
    <citation type="submission" date="2015-11" db="EMBL/GenBank/DDBJ databases">
        <title>Expanding the genomic diversity of Burkholderia species for the development of highly accurate diagnostics.</title>
        <authorList>
            <person name="Sahl J."/>
            <person name="Keim P."/>
            <person name="Wagner D."/>
        </authorList>
    </citation>
    <scope>NUCLEOTIDE SEQUENCE [LARGE SCALE GENOMIC DNA]</scope>
    <source>
        <strain evidence="2 3">MSMB1808WGS</strain>
    </source>
</reference>
<proteinExistence type="predicted"/>
<organism evidence="2 3">
    <name type="scientific">Burkholderia ubonensis</name>
    <dbReference type="NCBI Taxonomy" id="101571"/>
    <lineage>
        <taxon>Bacteria</taxon>
        <taxon>Pseudomonadati</taxon>
        <taxon>Pseudomonadota</taxon>
        <taxon>Betaproteobacteria</taxon>
        <taxon>Burkholderiales</taxon>
        <taxon>Burkholderiaceae</taxon>
        <taxon>Burkholderia</taxon>
        <taxon>Burkholderia cepacia complex</taxon>
    </lineage>
</organism>
<dbReference type="Proteomes" id="UP000056453">
    <property type="component" value="Unassembled WGS sequence"/>
</dbReference>
<dbReference type="AlphaFoldDB" id="A0AAW3MZP8"/>
<evidence type="ECO:0000313" key="2">
    <source>
        <dbReference type="EMBL" id="KVP98292.1"/>
    </source>
</evidence>
<protein>
    <recommendedName>
        <fullName evidence="4">Phage tail protein</fullName>
    </recommendedName>
</protein>
<keyword evidence="1" id="KW-0175">Coiled coil</keyword>
<evidence type="ECO:0000256" key="1">
    <source>
        <dbReference type="SAM" id="Coils"/>
    </source>
</evidence>
<dbReference type="RefSeq" id="WP_059925482.1">
    <property type="nucleotide sequence ID" value="NZ_LPBG01000047.1"/>
</dbReference>
<name>A0AAW3MZP8_9BURK</name>
<feature type="coiled-coil region" evidence="1">
    <location>
        <begin position="142"/>
        <end position="176"/>
    </location>
</feature>
<comment type="caution">
    <text evidence="2">The sequence shown here is derived from an EMBL/GenBank/DDBJ whole genome shotgun (WGS) entry which is preliminary data.</text>
</comment>
<accession>A0AAW3MZP8</accession>
<dbReference type="EMBL" id="LPBJ01000047">
    <property type="protein sequence ID" value="KVP98292.1"/>
    <property type="molecule type" value="Genomic_DNA"/>
</dbReference>
<keyword evidence="3" id="KW-1185">Reference proteome</keyword>
<gene>
    <name evidence="2" type="ORF">WJ96_07160</name>
</gene>